<reference evidence="1" key="1">
    <citation type="journal article" date="2023" name="Science">
        <title>Genome structures resolve the early diversification of teleost fishes.</title>
        <authorList>
            <person name="Parey E."/>
            <person name="Louis A."/>
            <person name="Montfort J."/>
            <person name="Bouchez O."/>
            <person name="Roques C."/>
            <person name="Iampietro C."/>
            <person name="Lluch J."/>
            <person name="Castinel A."/>
            <person name="Donnadieu C."/>
            <person name="Desvignes T."/>
            <person name="Floi Bucao C."/>
            <person name="Jouanno E."/>
            <person name="Wen M."/>
            <person name="Mejri S."/>
            <person name="Dirks R."/>
            <person name="Jansen H."/>
            <person name="Henkel C."/>
            <person name="Chen W.J."/>
            <person name="Zahm M."/>
            <person name="Cabau C."/>
            <person name="Klopp C."/>
            <person name="Thompson A.W."/>
            <person name="Robinson-Rechavi M."/>
            <person name="Braasch I."/>
            <person name="Lecointre G."/>
            <person name="Bobe J."/>
            <person name="Postlethwait J.H."/>
            <person name="Berthelot C."/>
            <person name="Roest Crollius H."/>
            <person name="Guiguen Y."/>
        </authorList>
    </citation>
    <scope>NUCLEOTIDE SEQUENCE</scope>
    <source>
        <strain evidence="1">Concon-B</strain>
    </source>
</reference>
<dbReference type="Proteomes" id="UP001152803">
    <property type="component" value="Unassembled WGS sequence"/>
</dbReference>
<accession>A0A9Q1HXB6</accession>
<sequence>MTLCDTALNHTEEPPNPLLTPANIPPFLLPQTISFFSFLGRSHSANALEFLFKNENIPSQKLRSAMPHSSPATGSPRSCPEIYAPYTAKCSMLPYNHMPNVICIRVANTRLSRISDTPMVKSASLVSNKSYVLTIILLQKMVLVHSNSPYASTNPVFG</sequence>
<dbReference type="AlphaFoldDB" id="A0A9Q1HXB6"/>
<comment type="caution">
    <text evidence="1">The sequence shown here is derived from an EMBL/GenBank/DDBJ whole genome shotgun (WGS) entry which is preliminary data.</text>
</comment>
<dbReference type="EMBL" id="JAFJMO010000007">
    <property type="protein sequence ID" value="KAJ8271181.1"/>
    <property type="molecule type" value="Genomic_DNA"/>
</dbReference>
<evidence type="ECO:0000313" key="2">
    <source>
        <dbReference type="Proteomes" id="UP001152803"/>
    </source>
</evidence>
<gene>
    <name evidence="1" type="ORF">COCON_G00100400</name>
</gene>
<protein>
    <submittedName>
        <fullName evidence="1">Uncharacterized protein</fullName>
    </submittedName>
</protein>
<evidence type="ECO:0000313" key="1">
    <source>
        <dbReference type="EMBL" id="KAJ8271181.1"/>
    </source>
</evidence>
<keyword evidence="2" id="KW-1185">Reference proteome</keyword>
<name>A0A9Q1HXB6_CONCO</name>
<proteinExistence type="predicted"/>
<organism evidence="1 2">
    <name type="scientific">Conger conger</name>
    <name type="common">Conger eel</name>
    <name type="synonym">Muraena conger</name>
    <dbReference type="NCBI Taxonomy" id="82655"/>
    <lineage>
        <taxon>Eukaryota</taxon>
        <taxon>Metazoa</taxon>
        <taxon>Chordata</taxon>
        <taxon>Craniata</taxon>
        <taxon>Vertebrata</taxon>
        <taxon>Euteleostomi</taxon>
        <taxon>Actinopterygii</taxon>
        <taxon>Neopterygii</taxon>
        <taxon>Teleostei</taxon>
        <taxon>Anguilliformes</taxon>
        <taxon>Congridae</taxon>
        <taxon>Conger</taxon>
    </lineage>
</organism>